<dbReference type="CDD" id="cd01949">
    <property type="entry name" value="GGDEF"/>
    <property type="match status" value="1"/>
</dbReference>
<dbReference type="EMBL" id="SNVV01000019">
    <property type="protein sequence ID" value="TDN47494.1"/>
    <property type="molecule type" value="Genomic_DNA"/>
</dbReference>
<organism evidence="6 7">
    <name type="scientific">Azoarcus indigens</name>
    <dbReference type="NCBI Taxonomy" id="29545"/>
    <lineage>
        <taxon>Bacteria</taxon>
        <taxon>Pseudomonadati</taxon>
        <taxon>Pseudomonadota</taxon>
        <taxon>Betaproteobacteria</taxon>
        <taxon>Rhodocyclales</taxon>
        <taxon>Zoogloeaceae</taxon>
        <taxon>Azoarcus</taxon>
    </lineage>
</organism>
<dbReference type="Gene3D" id="3.30.70.270">
    <property type="match status" value="1"/>
</dbReference>
<gene>
    <name evidence="6" type="ORF">C7389_1193</name>
</gene>
<comment type="caution">
    <text evidence="6">The sequence shown here is derived from an EMBL/GenBank/DDBJ whole genome shotgun (WGS) entry which is preliminary data.</text>
</comment>
<dbReference type="Pfam" id="PF00989">
    <property type="entry name" value="PAS"/>
    <property type="match status" value="1"/>
</dbReference>
<dbReference type="CDD" id="cd00130">
    <property type="entry name" value="PAS"/>
    <property type="match status" value="2"/>
</dbReference>
<reference evidence="6 7" key="1">
    <citation type="submission" date="2019-03" db="EMBL/GenBank/DDBJ databases">
        <title>Genomic Encyclopedia of Type Strains, Phase IV (KMG-IV): sequencing the most valuable type-strain genomes for metagenomic binning, comparative biology and taxonomic classification.</title>
        <authorList>
            <person name="Goeker M."/>
        </authorList>
    </citation>
    <scope>NUCLEOTIDE SEQUENCE [LARGE SCALE GENOMIC DNA]</scope>
    <source>
        <strain evidence="6 7">DSM 12121</strain>
    </source>
</reference>
<dbReference type="Pfam" id="PF00990">
    <property type="entry name" value="GGDEF"/>
    <property type="match status" value="1"/>
</dbReference>
<dbReference type="Pfam" id="PF13426">
    <property type="entry name" value="PAS_9"/>
    <property type="match status" value="1"/>
</dbReference>
<dbReference type="InterPro" id="IPR001610">
    <property type="entry name" value="PAC"/>
</dbReference>
<dbReference type="Pfam" id="PF13188">
    <property type="entry name" value="PAS_8"/>
    <property type="match status" value="1"/>
</dbReference>
<dbReference type="NCBIfam" id="TIGR00229">
    <property type="entry name" value="sensory_box"/>
    <property type="match status" value="1"/>
</dbReference>
<feature type="domain" description="PAS" evidence="2">
    <location>
        <begin position="149"/>
        <end position="194"/>
    </location>
</feature>
<name>A0A4R6DSB5_9RHOO</name>
<feature type="domain" description="EAL" evidence="4">
    <location>
        <begin position="566"/>
        <end position="820"/>
    </location>
</feature>
<dbReference type="InterPro" id="IPR000014">
    <property type="entry name" value="PAS"/>
</dbReference>
<dbReference type="SUPFAM" id="SSF55073">
    <property type="entry name" value="Nucleotide cyclase"/>
    <property type="match status" value="1"/>
</dbReference>
<dbReference type="SMART" id="SM00091">
    <property type="entry name" value="PAS"/>
    <property type="match status" value="3"/>
</dbReference>
<dbReference type="PROSITE" id="PS50113">
    <property type="entry name" value="PAC"/>
    <property type="match status" value="1"/>
</dbReference>
<evidence type="ECO:0000313" key="7">
    <source>
        <dbReference type="Proteomes" id="UP000295129"/>
    </source>
</evidence>
<dbReference type="SMART" id="SM00052">
    <property type="entry name" value="EAL"/>
    <property type="match status" value="1"/>
</dbReference>
<dbReference type="SMART" id="SM00267">
    <property type="entry name" value="GGDEF"/>
    <property type="match status" value="1"/>
</dbReference>
<dbReference type="InterPro" id="IPR029787">
    <property type="entry name" value="Nucleotide_cyclase"/>
</dbReference>
<evidence type="ECO:0000259" key="2">
    <source>
        <dbReference type="PROSITE" id="PS50112"/>
    </source>
</evidence>
<dbReference type="NCBIfam" id="TIGR00254">
    <property type="entry name" value="GGDEF"/>
    <property type="match status" value="1"/>
</dbReference>
<dbReference type="GO" id="GO:0006355">
    <property type="term" value="P:regulation of DNA-templated transcription"/>
    <property type="evidence" value="ECO:0007669"/>
    <property type="project" value="InterPro"/>
</dbReference>
<dbReference type="AlphaFoldDB" id="A0A4R6DSB5"/>
<dbReference type="Pfam" id="PF00563">
    <property type="entry name" value="EAL"/>
    <property type="match status" value="1"/>
</dbReference>
<evidence type="ECO:0000256" key="1">
    <source>
        <dbReference type="SAM" id="MobiDB-lite"/>
    </source>
</evidence>
<dbReference type="InterPro" id="IPR052155">
    <property type="entry name" value="Biofilm_reg_signaling"/>
</dbReference>
<dbReference type="SUPFAM" id="SSF55785">
    <property type="entry name" value="PYP-like sensor domain (PAS domain)"/>
    <property type="match status" value="3"/>
</dbReference>
<dbReference type="PROSITE" id="PS50112">
    <property type="entry name" value="PAS"/>
    <property type="match status" value="2"/>
</dbReference>
<evidence type="ECO:0000313" key="6">
    <source>
        <dbReference type="EMBL" id="TDN47494.1"/>
    </source>
</evidence>
<dbReference type="Gene3D" id="3.30.450.20">
    <property type="entry name" value="PAS domain"/>
    <property type="match status" value="1"/>
</dbReference>
<dbReference type="InterPro" id="IPR043128">
    <property type="entry name" value="Rev_trsase/Diguanyl_cyclase"/>
</dbReference>
<feature type="domain" description="GGDEF" evidence="5">
    <location>
        <begin position="424"/>
        <end position="557"/>
    </location>
</feature>
<dbReference type="PROSITE" id="PS50887">
    <property type="entry name" value="GGDEF"/>
    <property type="match status" value="1"/>
</dbReference>
<dbReference type="InterPro" id="IPR035919">
    <property type="entry name" value="EAL_sf"/>
</dbReference>
<evidence type="ECO:0000259" key="4">
    <source>
        <dbReference type="PROSITE" id="PS50883"/>
    </source>
</evidence>
<proteinExistence type="predicted"/>
<dbReference type="InterPro" id="IPR000160">
    <property type="entry name" value="GGDEF_dom"/>
</dbReference>
<dbReference type="SUPFAM" id="SSF141868">
    <property type="entry name" value="EAL domain-like"/>
    <property type="match status" value="1"/>
</dbReference>
<feature type="region of interest" description="Disordered" evidence="1">
    <location>
        <begin position="1"/>
        <end position="21"/>
    </location>
</feature>
<evidence type="ECO:0000259" key="5">
    <source>
        <dbReference type="PROSITE" id="PS50887"/>
    </source>
</evidence>
<keyword evidence="7" id="KW-1185">Reference proteome</keyword>
<evidence type="ECO:0000259" key="3">
    <source>
        <dbReference type="PROSITE" id="PS50113"/>
    </source>
</evidence>
<dbReference type="PANTHER" id="PTHR44757:SF2">
    <property type="entry name" value="BIOFILM ARCHITECTURE MAINTENANCE PROTEIN MBAA"/>
    <property type="match status" value="1"/>
</dbReference>
<dbReference type="Proteomes" id="UP000295129">
    <property type="component" value="Unassembled WGS sequence"/>
</dbReference>
<dbReference type="SMART" id="SM00086">
    <property type="entry name" value="PAC"/>
    <property type="match status" value="1"/>
</dbReference>
<protein>
    <submittedName>
        <fullName evidence="6">PAS domain S-box-containing protein/diguanylate cyclase (GGDEF)-like protein</fullName>
    </submittedName>
</protein>
<dbReference type="InterPro" id="IPR000700">
    <property type="entry name" value="PAS-assoc_C"/>
</dbReference>
<accession>A0A4R6DSB5</accession>
<dbReference type="PROSITE" id="PS50883">
    <property type="entry name" value="EAL"/>
    <property type="match status" value="1"/>
</dbReference>
<dbReference type="InterPro" id="IPR013767">
    <property type="entry name" value="PAS_fold"/>
</dbReference>
<feature type="domain" description="PAC" evidence="3">
    <location>
        <begin position="340"/>
        <end position="392"/>
    </location>
</feature>
<sequence>MNPAGHHRGKENPEEPFVPDLSEGAETGVYLALLELLDEGLIVTGDEVIIDANSAACRLLERDYRQIAGQPLSELFLSERAFLDARARLFIQGEMRGSLRVALPGGRHRDFRFVAAARLRPGIHALILSPDLLAETAPEVSSLDPTPPADTVWPRLAAALLQPVIVVDDGDRICAANAAAITTLGLGREELVGRLAGERLGLEWPAADAPPLARLRPQAGDEELTARVLAGPQAGWRLLVLPPLGQAIPTLPAPAPEPSPATPQGSAVHVPLDVFDAASQAILVSDANNRIVAVNRAFTDITGYSREDVLGRNPGLLNSGRQEPEFYAALWQSLHETGQWQGEIWNRRKNGEIFPEWLTITAVRDDEGATRHYIAMFTDLTAKRQAESRTEYLAHHDILTGLPNRRLFERRFDDAAERARQRRCSVGVMRLDIDNFKAVNREYGDNVGDAFLQQIARRLLAALPRGCIVARERSDAFLALLPDLDLSSECGRAAEALLATLSLPFEAEGHNLQLTASIGIALLPEDGNTLDALLRHADAALAHARRLGGNNHQYYVLEMDDAGIEREAFESKLRYAIEREELEVHFQPLIDARDGSIRAGEALLRWHHPELGLIPFRRFIGAARDGGLVARLGDWALRAACRAAVGWPLEGGRQPMVTVNVAIEQIMQGDFVSRVATALADSGLPADRLELDLDEQVLQEDNSRIVATLTELAGMGIHLAIDDFGRGLTAIPKLKRYPLQALKLDPALVRDVGKSEESEAIVEAIANLATSLGLAIFARGVEDEAQQAFLSALDCHLQQGPLFGRPLTDAEFAAFLARRQLENGLQ</sequence>
<dbReference type="PANTHER" id="PTHR44757">
    <property type="entry name" value="DIGUANYLATE CYCLASE DGCP"/>
    <property type="match status" value="1"/>
</dbReference>
<dbReference type="Gene3D" id="3.20.20.450">
    <property type="entry name" value="EAL domain"/>
    <property type="match status" value="1"/>
</dbReference>
<dbReference type="CDD" id="cd01948">
    <property type="entry name" value="EAL"/>
    <property type="match status" value="1"/>
</dbReference>
<feature type="domain" description="PAS" evidence="2">
    <location>
        <begin position="274"/>
        <end position="313"/>
    </location>
</feature>
<dbReference type="InterPro" id="IPR035965">
    <property type="entry name" value="PAS-like_dom_sf"/>
</dbReference>
<dbReference type="InterPro" id="IPR001633">
    <property type="entry name" value="EAL_dom"/>
</dbReference>